<dbReference type="AlphaFoldDB" id="A0A0V0HB51"/>
<feature type="region of interest" description="Disordered" evidence="1">
    <location>
        <begin position="1"/>
        <end position="29"/>
    </location>
</feature>
<keyword evidence="2" id="KW-0812">Transmembrane</keyword>
<accession>A0A0V0HB51</accession>
<organism evidence="3">
    <name type="scientific">Solanum chacoense</name>
    <name type="common">Chaco potato</name>
    <dbReference type="NCBI Taxonomy" id="4108"/>
    <lineage>
        <taxon>Eukaryota</taxon>
        <taxon>Viridiplantae</taxon>
        <taxon>Streptophyta</taxon>
        <taxon>Embryophyta</taxon>
        <taxon>Tracheophyta</taxon>
        <taxon>Spermatophyta</taxon>
        <taxon>Magnoliopsida</taxon>
        <taxon>eudicotyledons</taxon>
        <taxon>Gunneridae</taxon>
        <taxon>Pentapetalae</taxon>
        <taxon>asterids</taxon>
        <taxon>lamiids</taxon>
        <taxon>Solanales</taxon>
        <taxon>Solanaceae</taxon>
        <taxon>Solanoideae</taxon>
        <taxon>Solaneae</taxon>
        <taxon>Solanum</taxon>
    </lineage>
</organism>
<reference evidence="3" key="1">
    <citation type="submission" date="2015-12" db="EMBL/GenBank/DDBJ databases">
        <title>Gene expression during late stages of embryo sac development: a critical building block for successful pollen-pistil interactions.</title>
        <authorList>
            <person name="Liu Y."/>
            <person name="Joly V."/>
            <person name="Sabar M."/>
            <person name="Matton D.P."/>
        </authorList>
    </citation>
    <scope>NUCLEOTIDE SEQUENCE</scope>
</reference>
<protein>
    <submittedName>
        <fullName evidence="3">Putative ovule protein</fullName>
    </submittedName>
</protein>
<keyword evidence="2" id="KW-1133">Transmembrane helix</keyword>
<keyword evidence="2" id="KW-0472">Membrane</keyword>
<evidence type="ECO:0000256" key="1">
    <source>
        <dbReference type="SAM" id="MobiDB-lite"/>
    </source>
</evidence>
<sequence>MIDQHENAIQMGPPHFQEMHQIPDPDPYRHPVLQSRVRTLEPGGTNSGRAIHPWQSAFPLHPRNQLTGSTVPTLPQDSSLAQSRLSFGASDNHSADSVTESAVAHVMPKRIELKPLADELRVLDDSIVDGLVGVVVDMNLNNWEGNTMNIVVGVVDDDTAAAAAAVDDDISAAVVVDVGLDNWSNMIDDHRLENEMGCRIVVGMQDKKDIGFAEMKKKKNPWSFRVYLLAAVMIFIYQPRKERQRK</sequence>
<feature type="transmembrane region" description="Helical" evidence="2">
    <location>
        <begin position="222"/>
        <end position="238"/>
    </location>
</feature>
<dbReference type="EMBL" id="GEDG01022298">
    <property type="protein sequence ID" value="JAP17614.1"/>
    <property type="molecule type" value="Transcribed_RNA"/>
</dbReference>
<feature type="compositionally biased region" description="Basic and acidic residues" evidence="1">
    <location>
        <begin position="17"/>
        <end position="29"/>
    </location>
</feature>
<evidence type="ECO:0000256" key="2">
    <source>
        <dbReference type="SAM" id="Phobius"/>
    </source>
</evidence>
<name>A0A0V0HB51_SOLCH</name>
<evidence type="ECO:0000313" key="3">
    <source>
        <dbReference type="EMBL" id="JAP17614.1"/>
    </source>
</evidence>
<proteinExistence type="predicted"/>